<feature type="transmembrane region" description="Helical" evidence="1">
    <location>
        <begin position="43"/>
        <end position="62"/>
    </location>
</feature>
<organism evidence="2 3">
    <name type="scientific">Vigna unguiculata</name>
    <name type="common">Cowpea</name>
    <dbReference type="NCBI Taxonomy" id="3917"/>
    <lineage>
        <taxon>Eukaryota</taxon>
        <taxon>Viridiplantae</taxon>
        <taxon>Streptophyta</taxon>
        <taxon>Embryophyta</taxon>
        <taxon>Tracheophyta</taxon>
        <taxon>Spermatophyta</taxon>
        <taxon>Magnoliopsida</taxon>
        <taxon>eudicotyledons</taxon>
        <taxon>Gunneridae</taxon>
        <taxon>Pentapetalae</taxon>
        <taxon>rosids</taxon>
        <taxon>fabids</taxon>
        <taxon>Fabales</taxon>
        <taxon>Fabaceae</taxon>
        <taxon>Papilionoideae</taxon>
        <taxon>50 kb inversion clade</taxon>
        <taxon>NPAAA clade</taxon>
        <taxon>indigoferoid/millettioid clade</taxon>
        <taxon>Phaseoleae</taxon>
        <taxon>Vigna</taxon>
    </lineage>
</organism>
<evidence type="ECO:0000256" key="1">
    <source>
        <dbReference type="SAM" id="Phobius"/>
    </source>
</evidence>
<keyword evidence="1" id="KW-0812">Transmembrane</keyword>
<dbReference type="AlphaFoldDB" id="A0A4D6MRW0"/>
<accession>A0A4D6MRW0</accession>
<keyword evidence="1" id="KW-0472">Membrane</keyword>
<keyword evidence="3" id="KW-1185">Reference proteome</keyword>
<sequence length="76" mass="8401">MEMVILWCCNESLWVQRLLVWTVKTIGVAIVCINGGTGVEDRAWVAMAVVTVLMEASMVVAVKIHGGYRQIKVPRA</sequence>
<feature type="transmembrane region" description="Helical" evidence="1">
    <location>
        <begin position="18"/>
        <end position="37"/>
    </location>
</feature>
<evidence type="ECO:0000313" key="2">
    <source>
        <dbReference type="EMBL" id="QCE04240.1"/>
    </source>
</evidence>
<dbReference type="Proteomes" id="UP000501690">
    <property type="component" value="Linkage Group LG8"/>
</dbReference>
<dbReference type="EMBL" id="CP039352">
    <property type="protein sequence ID" value="QCE04240.1"/>
    <property type="molecule type" value="Genomic_DNA"/>
</dbReference>
<reference evidence="2 3" key="1">
    <citation type="submission" date="2019-04" db="EMBL/GenBank/DDBJ databases">
        <title>An improved genome assembly and genetic linkage map for asparagus bean, Vigna unguiculata ssp. sesquipedialis.</title>
        <authorList>
            <person name="Xia Q."/>
            <person name="Zhang R."/>
            <person name="Dong Y."/>
        </authorList>
    </citation>
    <scope>NUCLEOTIDE SEQUENCE [LARGE SCALE GENOMIC DNA]</scope>
    <source>
        <tissue evidence="2">Leaf</tissue>
    </source>
</reference>
<protein>
    <submittedName>
        <fullName evidence="2">Uncharacterized protein</fullName>
    </submittedName>
</protein>
<name>A0A4D6MRW0_VIGUN</name>
<evidence type="ECO:0000313" key="3">
    <source>
        <dbReference type="Proteomes" id="UP000501690"/>
    </source>
</evidence>
<gene>
    <name evidence="2" type="ORF">DEO72_LG8g2274</name>
</gene>
<keyword evidence="1" id="KW-1133">Transmembrane helix</keyword>
<proteinExistence type="predicted"/>